<evidence type="ECO:0000313" key="1">
    <source>
        <dbReference type="EMBL" id="KAK2963836.1"/>
    </source>
</evidence>
<reference evidence="1 2" key="1">
    <citation type="journal article" date="2022" name="bioRxiv">
        <title>Genomics of Preaxostyla Flagellates Illuminates Evolutionary Transitions and the Path Towards Mitochondrial Loss.</title>
        <authorList>
            <person name="Novak L.V.F."/>
            <person name="Treitli S.C."/>
            <person name="Pyrih J."/>
            <person name="Halakuc P."/>
            <person name="Pipaliya S.V."/>
            <person name="Vacek V."/>
            <person name="Brzon O."/>
            <person name="Soukal P."/>
            <person name="Eme L."/>
            <person name="Dacks J.B."/>
            <person name="Karnkowska A."/>
            <person name="Elias M."/>
            <person name="Hampl V."/>
        </authorList>
    </citation>
    <scope>NUCLEOTIDE SEQUENCE [LARGE SCALE GENOMIC DNA]</scope>
    <source>
        <strain evidence="1">NAU3</strain>
        <tissue evidence="1">Gut</tissue>
    </source>
</reference>
<proteinExistence type="predicted"/>
<comment type="caution">
    <text evidence="1">The sequence shown here is derived from an EMBL/GenBank/DDBJ whole genome shotgun (WGS) entry which is preliminary data.</text>
</comment>
<sequence length="344" mass="38190">MSDPLSTTAPSSKHIQSAFLEWNEEQIESTPDVLSVFHALVQMINDSHFIVGALEEKIVPFLEQIRPSYGEEVDRFLLGIAPSDDESLQTFVNSIIVLVSSPKQAIVTATMRMLDYLQHNASPPIHLKLVHAALIPRLLSSLNPPSLSFVDGAELHTLLISLVVHSLWLSTPNELQKLEIEDSAEQQTVHETVLDHVLVPSKGYIQHLCENRLVVIADSSLSDVFMSLLVHLLHISLSHPPTSRVVLALPVILAVPSSFTSNDTTFSNWRLLGGLANAQRRWVSRVSLLRQSEATPVRVLRMEGWEDVVEQQLQHTIDGDWVRVVGMSARRMSVVDGANILQVG</sequence>
<dbReference type="EMBL" id="JARBJD010000005">
    <property type="protein sequence ID" value="KAK2963836.1"/>
    <property type="molecule type" value="Genomic_DNA"/>
</dbReference>
<dbReference type="Proteomes" id="UP001281761">
    <property type="component" value="Unassembled WGS sequence"/>
</dbReference>
<name>A0ABQ9YJ90_9EUKA</name>
<keyword evidence="2" id="KW-1185">Reference proteome</keyword>
<evidence type="ECO:0000313" key="2">
    <source>
        <dbReference type="Proteomes" id="UP001281761"/>
    </source>
</evidence>
<accession>A0ABQ9YJ90</accession>
<protein>
    <submittedName>
        <fullName evidence="1">Uncharacterized protein</fullName>
    </submittedName>
</protein>
<gene>
    <name evidence="1" type="ORF">BLNAU_1405</name>
</gene>
<organism evidence="1 2">
    <name type="scientific">Blattamonas nauphoetae</name>
    <dbReference type="NCBI Taxonomy" id="2049346"/>
    <lineage>
        <taxon>Eukaryota</taxon>
        <taxon>Metamonada</taxon>
        <taxon>Preaxostyla</taxon>
        <taxon>Oxymonadida</taxon>
        <taxon>Blattamonas</taxon>
    </lineage>
</organism>